<dbReference type="InterPro" id="IPR025340">
    <property type="entry name" value="DUF4246"/>
</dbReference>
<name>A0A9P5PHK1_9AGAR</name>
<keyword evidence="4" id="KW-1185">Reference proteome</keyword>
<evidence type="ECO:0000256" key="1">
    <source>
        <dbReference type="SAM" id="MobiDB-lite"/>
    </source>
</evidence>
<feature type="region of interest" description="Disordered" evidence="1">
    <location>
        <begin position="457"/>
        <end position="484"/>
    </location>
</feature>
<accession>A0A9P5PHK1</accession>
<dbReference type="AlphaFoldDB" id="A0A9P5PHK1"/>
<reference evidence="3" key="1">
    <citation type="submission" date="2020-11" db="EMBL/GenBank/DDBJ databases">
        <authorList>
            <consortium name="DOE Joint Genome Institute"/>
            <person name="Ahrendt S."/>
            <person name="Riley R."/>
            <person name="Andreopoulos W."/>
            <person name="Labutti K."/>
            <person name="Pangilinan J."/>
            <person name="Ruiz-Duenas F.J."/>
            <person name="Barrasa J.M."/>
            <person name="Sanchez-Garcia M."/>
            <person name="Camarero S."/>
            <person name="Miyauchi S."/>
            <person name="Serrano A."/>
            <person name="Linde D."/>
            <person name="Babiker R."/>
            <person name="Drula E."/>
            <person name="Ayuso-Fernandez I."/>
            <person name="Pacheco R."/>
            <person name="Padilla G."/>
            <person name="Ferreira P."/>
            <person name="Barriuso J."/>
            <person name="Kellner H."/>
            <person name="Castanera R."/>
            <person name="Alfaro M."/>
            <person name="Ramirez L."/>
            <person name="Pisabarro A.G."/>
            <person name="Kuo A."/>
            <person name="Tritt A."/>
            <person name="Lipzen A."/>
            <person name="He G."/>
            <person name="Yan M."/>
            <person name="Ng V."/>
            <person name="Cullen D."/>
            <person name="Martin F."/>
            <person name="Rosso M.-N."/>
            <person name="Henrissat B."/>
            <person name="Hibbett D."/>
            <person name="Martinez A.T."/>
            <person name="Grigoriev I.V."/>
        </authorList>
    </citation>
    <scope>NUCLEOTIDE SEQUENCE</scope>
    <source>
        <strain evidence="3">AH 40177</strain>
    </source>
</reference>
<feature type="domain" description="DUF4246" evidence="2">
    <location>
        <begin position="128"/>
        <end position="414"/>
    </location>
</feature>
<dbReference type="InterPro" id="IPR049192">
    <property type="entry name" value="DUF4246_C"/>
</dbReference>
<evidence type="ECO:0000313" key="3">
    <source>
        <dbReference type="EMBL" id="KAF9062787.1"/>
    </source>
</evidence>
<protein>
    <recommendedName>
        <fullName evidence="2">DUF4246 domain-containing protein</fullName>
    </recommendedName>
</protein>
<dbReference type="PANTHER" id="PTHR33119:SF1">
    <property type="entry name" value="FE2OG DIOXYGENASE DOMAIN-CONTAINING PROTEIN"/>
    <property type="match status" value="1"/>
</dbReference>
<dbReference type="PANTHER" id="PTHR33119">
    <property type="entry name" value="IFI3P"/>
    <property type="match status" value="1"/>
</dbReference>
<comment type="caution">
    <text evidence="3">The sequence shown here is derived from an EMBL/GenBank/DDBJ whole genome shotgun (WGS) entry which is preliminary data.</text>
</comment>
<dbReference type="EMBL" id="JADNRY010000162">
    <property type="protein sequence ID" value="KAF9062787.1"/>
    <property type="molecule type" value="Genomic_DNA"/>
</dbReference>
<sequence length="603" mass="69174">MFQLVHRDVDTCTSSWLRLYPPKYAKKNDWKTKILDEKIALEWLVEVGFANRDDRFIREGRAKDAISDLRRSALALTTLESDILLGASDNSLEPFDMNTIEADLKNSLKYARGSTYALPQPELKESGLGIIVSDDLVPPALHQEVRRQLDALAAKEPQDFHPGSFGKVQDLIDPSLYPYIVGTTPPFKKDSMFHARLRTKLSTQDMMSLYASIPSVFRISPDGMDAHIDSYINGLGTREQYPGLFRVIEKMFLLALPHFENTLKQSAKYAKSTAKYSSSDRREFAVEKDDKLTRQMWTQYLEEQSPVWDAQWRAEKEAKEKLQEDIRQEECIKTTFYDLGDEFVASEQYKGKELKVIVKAANYTLRPGQEYKESWHMEGMPHEQIVASVIYYYDDDGSIQDDGLDFRKFRDTVEDFPHVGESDPKFSKEDFYLTFTTDDKYDEEDHYPSDWEMELRKVPRKSREDDDEYEDYYPSDTESYDEEMAPISPTDLPRFIELGTVPTTNIQGSNGTGRMISFPNWLSVCIPPVFHNPSSCSVLPSIRLLELQTQEILLQAERLQVFVFLSSSQTLTALSSSVSSSSMTRHKTSRSITMDLASSSFSP</sequence>
<proteinExistence type="predicted"/>
<gene>
    <name evidence="3" type="ORF">BDP27DRAFT_1427550</name>
</gene>
<dbReference type="Pfam" id="PF14033">
    <property type="entry name" value="DUF4246"/>
    <property type="match status" value="1"/>
</dbReference>
<feature type="compositionally biased region" description="Acidic residues" evidence="1">
    <location>
        <begin position="465"/>
        <end position="484"/>
    </location>
</feature>
<dbReference type="OrthoDB" id="415532at2759"/>
<evidence type="ECO:0000259" key="2">
    <source>
        <dbReference type="Pfam" id="PF14033"/>
    </source>
</evidence>
<dbReference type="Proteomes" id="UP000772434">
    <property type="component" value="Unassembled WGS sequence"/>
</dbReference>
<evidence type="ECO:0000313" key="4">
    <source>
        <dbReference type="Proteomes" id="UP000772434"/>
    </source>
</evidence>
<organism evidence="3 4">
    <name type="scientific">Rhodocollybia butyracea</name>
    <dbReference type="NCBI Taxonomy" id="206335"/>
    <lineage>
        <taxon>Eukaryota</taxon>
        <taxon>Fungi</taxon>
        <taxon>Dikarya</taxon>
        <taxon>Basidiomycota</taxon>
        <taxon>Agaricomycotina</taxon>
        <taxon>Agaricomycetes</taxon>
        <taxon>Agaricomycetidae</taxon>
        <taxon>Agaricales</taxon>
        <taxon>Marasmiineae</taxon>
        <taxon>Omphalotaceae</taxon>
        <taxon>Rhodocollybia</taxon>
    </lineage>
</organism>